<dbReference type="AlphaFoldDB" id="A0A7Y7RX00"/>
<dbReference type="Proteomes" id="UP000560470">
    <property type="component" value="Unassembled WGS sequence"/>
</dbReference>
<reference evidence="1 2" key="1">
    <citation type="submission" date="2020-04" db="EMBL/GenBank/DDBJ databases">
        <title>Molecular characterization of pseudomonads from Agaricus bisporus reveal novel blotch 2 pathogens in Western Europe.</title>
        <authorList>
            <person name="Taparia T."/>
            <person name="Krijger M."/>
            <person name="Haynes E."/>
            <person name="Elpinstone J.G."/>
            <person name="Noble R."/>
            <person name="Van Der Wolf J."/>
        </authorList>
    </citation>
    <scope>NUCLEOTIDE SEQUENCE [LARGE SCALE GENOMIC DNA]</scope>
    <source>
        <strain evidence="1 2">B7002</strain>
    </source>
</reference>
<dbReference type="CDD" id="cd20730">
    <property type="entry name" value="PoNe_FilH-like"/>
    <property type="match status" value="1"/>
</dbReference>
<accession>A0A7Y7RX00</accession>
<feature type="non-terminal residue" evidence="1">
    <location>
        <position position="1"/>
    </location>
</feature>
<evidence type="ECO:0000313" key="1">
    <source>
        <dbReference type="EMBL" id="NVZ59946.1"/>
    </source>
</evidence>
<organism evidence="1 2">
    <name type="scientific">Pseudomonas edaphica</name>
    <dbReference type="NCBI Taxonomy" id="2006980"/>
    <lineage>
        <taxon>Bacteria</taxon>
        <taxon>Pseudomonadati</taxon>
        <taxon>Pseudomonadota</taxon>
        <taxon>Gammaproteobacteria</taxon>
        <taxon>Pseudomonadales</taxon>
        <taxon>Pseudomonadaceae</taxon>
        <taxon>Pseudomonas</taxon>
    </lineage>
</organism>
<evidence type="ECO:0000313" key="2">
    <source>
        <dbReference type="Proteomes" id="UP000560470"/>
    </source>
</evidence>
<dbReference type="EMBL" id="JACAOZ010000037">
    <property type="protein sequence ID" value="NVZ59946.1"/>
    <property type="molecule type" value="Genomic_DNA"/>
</dbReference>
<name>A0A7Y7RX00_9PSED</name>
<comment type="caution">
    <text evidence="1">The sequence shown here is derived from an EMBL/GenBank/DDBJ whole genome shotgun (WGS) entry which is preliminary data.</text>
</comment>
<protein>
    <submittedName>
        <fullName evidence="1">Hemagglutinin-related protein</fullName>
    </submittedName>
</protein>
<gene>
    <name evidence="1" type="ORF">HX797_27125</name>
</gene>
<proteinExistence type="predicted"/>
<sequence length="183" mass="19837">EKMAEVASLAKFDKLVARGGQFNPNGTPLMDFRAMTNAQKSIVGDIMGGEQIKTLVPGAEKIGRAPDIGQTGIDDLYKVDKPGVDYLIVEYKFGSSKLKPTRDGLQMSDDWMTGATTNYNRILESVGGDASMARNIRDSLLSGRVEKWLVHTDPFGNVTVGVLDKGGKFVEDPIATSKLIGRK</sequence>
<dbReference type="RefSeq" id="WP_218172197.1">
    <property type="nucleotide sequence ID" value="NZ_JACAOZ010000037.1"/>
</dbReference>